<dbReference type="PANTHER" id="PTHR44943:SF8">
    <property type="entry name" value="TPR REPEAT-CONTAINING PROTEIN MJ0263"/>
    <property type="match status" value="1"/>
</dbReference>
<dbReference type="Proteomes" id="UP000321362">
    <property type="component" value="Chromosome"/>
</dbReference>
<keyword evidence="1" id="KW-0677">Repeat</keyword>
<evidence type="ECO:0000256" key="1">
    <source>
        <dbReference type="ARBA" id="ARBA00022737"/>
    </source>
</evidence>
<dbReference type="RefSeq" id="WP_147052796.1">
    <property type="nucleotide sequence ID" value="NZ_CP042437.1"/>
</dbReference>
<evidence type="ECO:0000256" key="2">
    <source>
        <dbReference type="ARBA" id="ARBA00022803"/>
    </source>
</evidence>
<dbReference type="InterPro" id="IPR051685">
    <property type="entry name" value="Ycf3/AcsC/BcsC/TPR_MFPF"/>
</dbReference>
<dbReference type="InterPro" id="IPR011990">
    <property type="entry name" value="TPR-like_helical_dom_sf"/>
</dbReference>
<name>A0A5B8VVJ0_9SPHI</name>
<evidence type="ECO:0000256" key="3">
    <source>
        <dbReference type="PROSITE-ProRule" id="PRU00339"/>
    </source>
</evidence>
<keyword evidence="6" id="KW-1185">Reference proteome</keyword>
<feature type="signal peptide" evidence="4">
    <location>
        <begin position="1"/>
        <end position="22"/>
    </location>
</feature>
<dbReference type="InterPro" id="IPR013105">
    <property type="entry name" value="TPR_2"/>
</dbReference>
<dbReference type="AlphaFoldDB" id="A0A5B8VVJ0"/>
<dbReference type="Pfam" id="PF13414">
    <property type="entry name" value="TPR_11"/>
    <property type="match status" value="1"/>
</dbReference>
<feature type="repeat" description="TPR" evidence="3">
    <location>
        <begin position="96"/>
        <end position="129"/>
    </location>
</feature>
<sequence>MKTYHKFLLFILFIACAPVAFGQNKDDAKTLVKEGIALHDAGKYDEAIAKYKEALKIDPEYSSAYHEISYSLFSSGRGMEAIPYLEKLLALDPKSAGAYDMLGSIYDDDKQPDKAVEYYKKGIEADPQYQRLHYNLAITCMRQKKYAESENYAVEAIKLDPKHASSQRAYALATFYENKRGVSLLAWCSFLMLEPQTKRSAEAYRYVQHIINYGVKQTGEKNVTINVSTDDLNGTNLLMPITVVNATSGKKDLTKTDSLTLQLKGLFSIASTFEDKKGDPFYKNFLGDYFKKLSETDNMPAFTHLISLGTNQEENLQWFKENNAKLSALDAWVAATKREF</sequence>
<keyword evidence="4" id="KW-0732">Signal</keyword>
<feature type="repeat" description="TPR" evidence="3">
    <location>
        <begin position="28"/>
        <end position="61"/>
    </location>
</feature>
<dbReference type="OrthoDB" id="9771112at2"/>
<dbReference type="Gene3D" id="1.25.40.10">
    <property type="entry name" value="Tetratricopeptide repeat domain"/>
    <property type="match status" value="1"/>
</dbReference>
<dbReference type="EMBL" id="CP042437">
    <property type="protein sequence ID" value="QEC75597.1"/>
    <property type="molecule type" value="Genomic_DNA"/>
</dbReference>
<dbReference type="SUPFAM" id="SSF48452">
    <property type="entry name" value="TPR-like"/>
    <property type="match status" value="1"/>
</dbReference>
<proteinExistence type="predicted"/>
<feature type="chain" id="PRO_5023041940" evidence="4">
    <location>
        <begin position="23"/>
        <end position="340"/>
    </location>
</feature>
<dbReference type="Pfam" id="PF13181">
    <property type="entry name" value="TPR_8"/>
    <property type="match status" value="1"/>
</dbReference>
<feature type="repeat" description="TPR" evidence="3">
    <location>
        <begin position="62"/>
        <end position="95"/>
    </location>
</feature>
<evidence type="ECO:0000313" key="6">
    <source>
        <dbReference type="Proteomes" id="UP000321362"/>
    </source>
</evidence>
<dbReference type="KEGG" id="mgk:FSB76_06420"/>
<dbReference type="PANTHER" id="PTHR44943">
    <property type="entry name" value="CELLULOSE SYNTHASE OPERON PROTEIN C"/>
    <property type="match status" value="1"/>
</dbReference>
<accession>A0A5B8VVJ0</accession>
<dbReference type="InterPro" id="IPR019734">
    <property type="entry name" value="TPR_rpt"/>
</dbReference>
<evidence type="ECO:0000256" key="4">
    <source>
        <dbReference type="SAM" id="SignalP"/>
    </source>
</evidence>
<protein>
    <submittedName>
        <fullName evidence="5">Tetratricopeptide repeat protein</fullName>
    </submittedName>
</protein>
<dbReference type="PROSITE" id="PS50293">
    <property type="entry name" value="TPR_REGION"/>
    <property type="match status" value="1"/>
</dbReference>
<dbReference type="SMART" id="SM00028">
    <property type="entry name" value="TPR"/>
    <property type="match status" value="4"/>
</dbReference>
<evidence type="ECO:0000313" key="5">
    <source>
        <dbReference type="EMBL" id="QEC75597.1"/>
    </source>
</evidence>
<dbReference type="Pfam" id="PF07719">
    <property type="entry name" value="TPR_2"/>
    <property type="match status" value="1"/>
</dbReference>
<gene>
    <name evidence="5" type="ORF">FSB76_06420</name>
</gene>
<keyword evidence="2 3" id="KW-0802">TPR repeat</keyword>
<reference evidence="5 6" key="1">
    <citation type="journal article" date="2013" name="J. Microbiol.">
        <title>Mucilaginibacter ginsenosidivorax sp. nov., with ginsenoside converting activity isolated from sediment.</title>
        <authorList>
            <person name="Kim J.K."/>
            <person name="Choi T.E."/>
            <person name="Liu Q.M."/>
            <person name="Park H.Y."/>
            <person name="Yi T.H."/>
            <person name="Yoon M.H."/>
            <person name="Kim S.C."/>
            <person name="Im W.T."/>
        </authorList>
    </citation>
    <scope>NUCLEOTIDE SEQUENCE [LARGE SCALE GENOMIC DNA]</scope>
    <source>
        <strain evidence="5 6">KHI28</strain>
    </source>
</reference>
<organism evidence="5 6">
    <name type="scientific">Mucilaginibacter ginsenosidivorax</name>
    <dbReference type="NCBI Taxonomy" id="862126"/>
    <lineage>
        <taxon>Bacteria</taxon>
        <taxon>Pseudomonadati</taxon>
        <taxon>Bacteroidota</taxon>
        <taxon>Sphingobacteriia</taxon>
        <taxon>Sphingobacteriales</taxon>
        <taxon>Sphingobacteriaceae</taxon>
        <taxon>Mucilaginibacter</taxon>
    </lineage>
</organism>
<dbReference type="PROSITE" id="PS50005">
    <property type="entry name" value="TPR"/>
    <property type="match status" value="3"/>
</dbReference>